<organism evidence="2 3">
    <name type="scientific">Lithospermum erythrorhizon</name>
    <name type="common">Purple gromwell</name>
    <name type="synonym">Lithospermum officinale var. erythrorhizon</name>
    <dbReference type="NCBI Taxonomy" id="34254"/>
    <lineage>
        <taxon>Eukaryota</taxon>
        <taxon>Viridiplantae</taxon>
        <taxon>Streptophyta</taxon>
        <taxon>Embryophyta</taxon>
        <taxon>Tracheophyta</taxon>
        <taxon>Spermatophyta</taxon>
        <taxon>Magnoliopsida</taxon>
        <taxon>eudicotyledons</taxon>
        <taxon>Gunneridae</taxon>
        <taxon>Pentapetalae</taxon>
        <taxon>asterids</taxon>
        <taxon>lamiids</taxon>
        <taxon>Boraginales</taxon>
        <taxon>Boraginaceae</taxon>
        <taxon>Boraginoideae</taxon>
        <taxon>Lithospermeae</taxon>
        <taxon>Lithospermum</taxon>
    </lineage>
</organism>
<dbReference type="Proteomes" id="UP001454036">
    <property type="component" value="Unassembled WGS sequence"/>
</dbReference>
<comment type="caution">
    <text evidence="2">The sequence shown here is derived from an EMBL/GenBank/DDBJ whole genome shotgun (WGS) entry which is preliminary data.</text>
</comment>
<sequence>MVAQKLLATTTTLTLFDYDQSTSPPSLLAGGPPQADSSTSSWSRNLAGITEKAKKNGNRNSESTSSGTVQKLLDKISWNQFLTGFRLAFRKLSLY</sequence>
<dbReference type="AlphaFoldDB" id="A0AAV3QXC8"/>
<feature type="region of interest" description="Disordered" evidence="1">
    <location>
        <begin position="23"/>
        <end position="68"/>
    </location>
</feature>
<evidence type="ECO:0000313" key="2">
    <source>
        <dbReference type="EMBL" id="GAA0167268.1"/>
    </source>
</evidence>
<reference evidence="2 3" key="1">
    <citation type="submission" date="2024-01" db="EMBL/GenBank/DDBJ databases">
        <title>The complete chloroplast genome sequence of Lithospermum erythrorhizon: insights into the phylogenetic relationship among Boraginaceae species and the maternal lineages of purple gromwells.</title>
        <authorList>
            <person name="Okada T."/>
            <person name="Watanabe K."/>
        </authorList>
    </citation>
    <scope>NUCLEOTIDE SEQUENCE [LARGE SCALE GENOMIC DNA]</scope>
</reference>
<dbReference type="EMBL" id="BAABME010006022">
    <property type="protein sequence ID" value="GAA0167268.1"/>
    <property type="molecule type" value="Genomic_DNA"/>
</dbReference>
<name>A0AAV3QXC8_LITER</name>
<feature type="compositionally biased region" description="Polar residues" evidence="1">
    <location>
        <begin position="58"/>
        <end position="68"/>
    </location>
</feature>
<evidence type="ECO:0000313" key="3">
    <source>
        <dbReference type="Proteomes" id="UP001454036"/>
    </source>
</evidence>
<protein>
    <submittedName>
        <fullName evidence="2">Uncharacterized protein</fullName>
    </submittedName>
</protein>
<proteinExistence type="predicted"/>
<accession>A0AAV3QXC8</accession>
<feature type="compositionally biased region" description="Polar residues" evidence="1">
    <location>
        <begin position="35"/>
        <end position="44"/>
    </location>
</feature>
<gene>
    <name evidence="2" type="ORF">LIER_22239</name>
</gene>
<keyword evidence="3" id="KW-1185">Reference proteome</keyword>
<evidence type="ECO:0000256" key="1">
    <source>
        <dbReference type="SAM" id="MobiDB-lite"/>
    </source>
</evidence>